<feature type="region of interest" description="Disordered" evidence="1">
    <location>
        <begin position="381"/>
        <end position="420"/>
    </location>
</feature>
<feature type="compositionally biased region" description="Polar residues" evidence="1">
    <location>
        <begin position="397"/>
        <end position="420"/>
    </location>
</feature>
<evidence type="ECO:0000256" key="1">
    <source>
        <dbReference type="SAM" id="MobiDB-lite"/>
    </source>
</evidence>
<dbReference type="InterPro" id="IPR000195">
    <property type="entry name" value="Rab-GAP-TBC_dom"/>
</dbReference>
<dbReference type="OMA" id="NRERQPY"/>
<dbReference type="Proteomes" id="UP000186594">
    <property type="component" value="Unassembled WGS sequence"/>
</dbReference>
<feature type="region of interest" description="Disordered" evidence="1">
    <location>
        <begin position="51"/>
        <end position="97"/>
    </location>
</feature>
<evidence type="ECO:0000313" key="4">
    <source>
        <dbReference type="Proteomes" id="UP000186594"/>
    </source>
</evidence>
<feature type="compositionally biased region" description="Polar residues" evidence="1">
    <location>
        <begin position="85"/>
        <end position="97"/>
    </location>
</feature>
<organism evidence="3 4">
    <name type="scientific">Neolecta irregularis (strain DAH-3)</name>
    <dbReference type="NCBI Taxonomy" id="1198029"/>
    <lineage>
        <taxon>Eukaryota</taxon>
        <taxon>Fungi</taxon>
        <taxon>Dikarya</taxon>
        <taxon>Ascomycota</taxon>
        <taxon>Taphrinomycotina</taxon>
        <taxon>Neolectales</taxon>
        <taxon>Neolectaceae</taxon>
        <taxon>Neolecta</taxon>
    </lineage>
</organism>
<reference evidence="3 4" key="1">
    <citation type="submission" date="2016-04" db="EMBL/GenBank/DDBJ databases">
        <title>Evolutionary innovation and constraint leading to complex multicellularity in the Ascomycota.</title>
        <authorList>
            <person name="Cisse O."/>
            <person name="Nguyen A."/>
            <person name="Hewitt D.A."/>
            <person name="Jedd G."/>
            <person name="Stajich J.E."/>
        </authorList>
    </citation>
    <scope>NUCLEOTIDE SEQUENCE [LARGE SCALE GENOMIC DNA]</scope>
    <source>
        <strain evidence="3 4">DAH-3</strain>
    </source>
</reference>
<dbReference type="PANTHER" id="PTHR47219">
    <property type="entry name" value="RAB GTPASE-ACTIVATING PROTEIN 1-LIKE"/>
    <property type="match status" value="1"/>
</dbReference>
<dbReference type="InterPro" id="IPR035969">
    <property type="entry name" value="Rab-GAP_TBC_sf"/>
</dbReference>
<sequence length="929" mass="104640">MASNQSLRRPKRLATESTAASSILSIVKDHPLYLNTTDDDTVVTKGVSNTNISPDDLGFPCQEKVRSPLSSGRPSADARSRRPSFVSSERSCRNVSNGSHFETRRLMASLFNEEHEQAPSSNIFPDDGNEFERALEEELSEAMTEDAFSVDMSQTPRPETSKSSLNFNLQPICLQSQRGNTVSGKKHALQQWFSNLGSARSFSRPTSPYFPPDFSFDSLDTCLRIQPNLQPPGTPNRERQPYRPASRSSLLSNRSGYAGSNSLRLTHSRDHPVSPSGCQDGQSGKDASIFLSPPSNKPQTSPVIISQQPVHIDSPEEMSLRTPNSSSPALSYVADSKRSRQSSHHDDTQSIFDVESVASENIDDMRHDVVRNLAWSIQYSPSPVKQSQRRKEKDHSSGTLSPSLSRQTTHNMSRISSNASLKSPLGSVELDRIVPSDEQPPTLLLTWDKHYRPDEKHVTDRYGFIHVSKSRKQNQTLPSRTQGTRTRTGSFVRPQSNRTDRRRSLSFVDIGHLRSQHDNNYLFNTEFKSPPVNPLSSDITPTINFTLPNSCSKTRNSPAVRLEFIEDTELKSSSHDRSGSIQNLLEHMIDAHDAIQRVQKEKWDKYLRKIHKDRRLEKGMSKDIGNDGEIVGLSTMGMGKLGREAWKEFRNLMFSGVPVVYRAKVWAECSGASQLRQPGYYDDLISDGRDTDSMSVQQIDMDINRTMPNNVFFGGKGPGVPKLRRLLLAFSRHNPSIGYCQGMNVIAATLLLSHSTEEDAFWVLVSIVEKILPEGYFTPDLITSRADQRVLKQYLKELCPKIHNFFAKMRVDIESVTFGWFLSVFTDCLPPEVLFRVWDVFFMEGNTFLWRVAIAIIKINEKGILACKSAAAIYSYLKNVTRHTFSIDVLLARCEELKGRVKSDVAIRRRAEQVERLRREMMGIIDDGG</sequence>
<dbReference type="Gene3D" id="1.10.472.80">
    <property type="entry name" value="Ypt/Rab-GAP domain of gyp1p, domain 3"/>
    <property type="match status" value="1"/>
</dbReference>
<feature type="region of interest" description="Disordered" evidence="1">
    <location>
        <begin position="1"/>
        <end position="20"/>
    </location>
</feature>
<evidence type="ECO:0000313" key="3">
    <source>
        <dbReference type="EMBL" id="OLL27091.1"/>
    </source>
</evidence>
<dbReference type="SMART" id="SM00164">
    <property type="entry name" value="TBC"/>
    <property type="match status" value="1"/>
</dbReference>
<dbReference type="OrthoDB" id="294251at2759"/>
<feature type="compositionally biased region" description="Low complexity" evidence="1">
    <location>
        <begin position="480"/>
        <end position="489"/>
    </location>
</feature>
<protein>
    <submittedName>
        <fullName evidence="3">TBC domain-containing protein</fullName>
    </submittedName>
</protein>
<dbReference type="PROSITE" id="PS50086">
    <property type="entry name" value="TBC_RABGAP"/>
    <property type="match status" value="1"/>
</dbReference>
<accession>A0A1U7LX41</accession>
<gene>
    <name evidence="3" type="ORF">NEOLI_000804</name>
</gene>
<feature type="compositionally biased region" description="Polar residues" evidence="1">
    <location>
        <begin position="246"/>
        <end position="265"/>
    </location>
</feature>
<name>A0A1U7LX41_NEOID</name>
<dbReference type="GO" id="GO:0031267">
    <property type="term" value="F:small GTPase binding"/>
    <property type="evidence" value="ECO:0007669"/>
    <property type="project" value="TreeGrafter"/>
</dbReference>
<keyword evidence="4" id="KW-1185">Reference proteome</keyword>
<dbReference type="Gene3D" id="1.10.8.270">
    <property type="entry name" value="putative rabgap domain of human tbc1 domain family member 14 like domains"/>
    <property type="match status" value="1"/>
</dbReference>
<dbReference type="AlphaFoldDB" id="A0A1U7LX41"/>
<dbReference type="GO" id="GO:0005096">
    <property type="term" value="F:GTPase activator activity"/>
    <property type="evidence" value="ECO:0007669"/>
    <property type="project" value="TreeGrafter"/>
</dbReference>
<proteinExistence type="predicted"/>
<feature type="region of interest" description="Disordered" evidence="1">
    <location>
        <begin position="224"/>
        <end position="303"/>
    </location>
</feature>
<feature type="region of interest" description="Disordered" evidence="1">
    <location>
        <begin position="316"/>
        <end position="352"/>
    </location>
</feature>
<feature type="domain" description="Rab-GAP TBC" evidence="2">
    <location>
        <begin position="656"/>
        <end position="845"/>
    </location>
</feature>
<dbReference type="EMBL" id="LXFE01000122">
    <property type="protein sequence ID" value="OLL27091.1"/>
    <property type="molecule type" value="Genomic_DNA"/>
</dbReference>
<dbReference type="InterPro" id="IPR050302">
    <property type="entry name" value="Rab_GAP_TBC_domain"/>
</dbReference>
<feature type="region of interest" description="Disordered" evidence="1">
    <location>
        <begin position="470"/>
        <end position="502"/>
    </location>
</feature>
<dbReference type="FunFam" id="1.10.8.270:FF:000026">
    <property type="entry name" value="TBC (Tre-2/Bub2/Cdc16) domain family"/>
    <property type="match status" value="1"/>
</dbReference>
<dbReference type="Pfam" id="PF00566">
    <property type="entry name" value="RabGAP-TBC"/>
    <property type="match status" value="1"/>
</dbReference>
<dbReference type="PANTHER" id="PTHR47219:SF20">
    <property type="entry name" value="TBC1 DOMAIN FAMILY MEMBER 2B"/>
    <property type="match status" value="1"/>
</dbReference>
<dbReference type="STRING" id="1198029.A0A1U7LX41"/>
<evidence type="ECO:0000259" key="2">
    <source>
        <dbReference type="PROSITE" id="PS50086"/>
    </source>
</evidence>
<feature type="compositionally biased region" description="Polar residues" evidence="1">
    <location>
        <begin position="293"/>
        <end position="303"/>
    </location>
</feature>
<feature type="compositionally biased region" description="Basic and acidic residues" evidence="1">
    <location>
        <begin position="335"/>
        <end position="348"/>
    </location>
</feature>
<dbReference type="SUPFAM" id="SSF47923">
    <property type="entry name" value="Ypt/Rab-GAP domain of gyp1p"/>
    <property type="match status" value="2"/>
</dbReference>
<comment type="caution">
    <text evidence="3">The sequence shown here is derived from an EMBL/GenBank/DDBJ whole genome shotgun (WGS) entry which is preliminary data.</text>
</comment>